<gene>
    <name evidence="1" type="ORF">N7468_005775</name>
</gene>
<protein>
    <submittedName>
        <fullName evidence="1">Uncharacterized protein</fullName>
    </submittedName>
</protein>
<organism evidence="1 2">
    <name type="scientific">Penicillium chermesinum</name>
    <dbReference type="NCBI Taxonomy" id="63820"/>
    <lineage>
        <taxon>Eukaryota</taxon>
        <taxon>Fungi</taxon>
        <taxon>Dikarya</taxon>
        <taxon>Ascomycota</taxon>
        <taxon>Pezizomycotina</taxon>
        <taxon>Eurotiomycetes</taxon>
        <taxon>Eurotiomycetidae</taxon>
        <taxon>Eurotiales</taxon>
        <taxon>Aspergillaceae</taxon>
        <taxon>Penicillium</taxon>
    </lineage>
</organism>
<dbReference type="RefSeq" id="XP_058330811.1">
    <property type="nucleotide sequence ID" value="XM_058475071.1"/>
</dbReference>
<evidence type="ECO:0000313" key="2">
    <source>
        <dbReference type="Proteomes" id="UP001150941"/>
    </source>
</evidence>
<dbReference type="EMBL" id="JAPQKS010000004">
    <property type="protein sequence ID" value="KAJ5232819.1"/>
    <property type="molecule type" value="Genomic_DNA"/>
</dbReference>
<sequence>MRLRHRLDPGPALKRPEWSLALIPDHYSVLVYNSLPIRRFSGVGWTERVNLDLEILATSRKSSYAFLDRERAVAERSFITAMLIGEKTTGHGNVPSGPNDCTPLVAYAPQLPTEFILQFYEPINGKTDSACIKVGNSSRPEAIKSGWYDAGHLTDRGNSLNCGAGNPSELPQIYEKSPQSKACNAHG</sequence>
<evidence type="ECO:0000313" key="1">
    <source>
        <dbReference type="EMBL" id="KAJ5232819.1"/>
    </source>
</evidence>
<proteinExistence type="predicted"/>
<dbReference type="GeneID" id="83202374"/>
<name>A0A9W9NZN7_9EURO</name>
<reference evidence="1" key="1">
    <citation type="submission" date="2022-11" db="EMBL/GenBank/DDBJ databases">
        <authorList>
            <person name="Petersen C."/>
        </authorList>
    </citation>
    <scope>NUCLEOTIDE SEQUENCE</scope>
    <source>
        <strain evidence="1">IBT 19713</strain>
    </source>
</reference>
<comment type="caution">
    <text evidence="1">The sequence shown here is derived from an EMBL/GenBank/DDBJ whole genome shotgun (WGS) entry which is preliminary data.</text>
</comment>
<dbReference type="AlphaFoldDB" id="A0A9W9NZN7"/>
<dbReference type="Proteomes" id="UP001150941">
    <property type="component" value="Unassembled WGS sequence"/>
</dbReference>
<accession>A0A9W9NZN7</accession>
<reference evidence="1" key="2">
    <citation type="journal article" date="2023" name="IMA Fungus">
        <title>Comparative genomic study of the Penicillium genus elucidates a diverse pangenome and 15 lateral gene transfer events.</title>
        <authorList>
            <person name="Petersen C."/>
            <person name="Sorensen T."/>
            <person name="Nielsen M.R."/>
            <person name="Sondergaard T.E."/>
            <person name="Sorensen J.L."/>
            <person name="Fitzpatrick D.A."/>
            <person name="Frisvad J.C."/>
            <person name="Nielsen K.L."/>
        </authorList>
    </citation>
    <scope>NUCLEOTIDE SEQUENCE</scope>
    <source>
        <strain evidence="1">IBT 19713</strain>
    </source>
</reference>
<keyword evidence="2" id="KW-1185">Reference proteome</keyword>